<dbReference type="PANTHER" id="PTHR42695:SF5">
    <property type="entry name" value="GLUTAMINE AMIDOTRANSFERASE YLR126C-RELATED"/>
    <property type="match status" value="1"/>
</dbReference>
<evidence type="ECO:0000259" key="1">
    <source>
        <dbReference type="Pfam" id="PF00117"/>
    </source>
</evidence>
<keyword evidence="3" id="KW-1185">Reference proteome</keyword>
<evidence type="ECO:0000313" key="3">
    <source>
        <dbReference type="Proteomes" id="UP001595555"/>
    </source>
</evidence>
<dbReference type="Proteomes" id="UP001595555">
    <property type="component" value="Unassembled WGS sequence"/>
</dbReference>
<comment type="caution">
    <text evidence="2">The sequence shown here is derived from an EMBL/GenBank/DDBJ whole genome shotgun (WGS) entry which is preliminary data.</text>
</comment>
<dbReference type="Gene3D" id="3.40.50.880">
    <property type="match status" value="1"/>
</dbReference>
<dbReference type="RefSeq" id="WP_378115087.1">
    <property type="nucleotide sequence ID" value="NZ_JBHRTF010000001.1"/>
</dbReference>
<dbReference type="InterPro" id="IPR044992">
    <property type="entry name" value="ChyE-like"/>
</dbReference>
<dbReference type="PROSITE" id="PS51273">
    <property type="entry name" value="GATASE_TYPE_1"/>
    <property type="match status" value="1"/>
</dbReference>
<organism evidence="2 3">
    <name type="scientific">Cellvibrio fontiphilus</name>
    <dbReference type="NCBI Taxonomy" id="1815559"/>
    <lineage>
        <taxon>Bacteria</taxon>
        <taxon>Pseudomonadati</taxon>
        <taxon>Pseudomonadota</taxon>
        <taxon>Gammaproteobacteria</taxon>
        <taxon>Cellvibrionales</taxon>
        <taxon>Cellvibrionaceae</taxon>
        <taxon>Cellvibrio</taxon>
    </lineage>
</organism>
<proteinExistence type="predicted"/>
<dbReference type="Pfam" id="PF00117">
    <property type="entry name" value="GATase"/>
    <property type="match status" value="1"/>
</dbReference>
<accession>A0ABV7FBK9</accession>
<gene>
    <name evidence="2" type="ORF">ACFODX_00835</name>
</gene>
<dbReference type="CDD" id="cd01741">
    <property type="entry name" value="GATase1_1"/>
    <property type="match status" value="1"/>
</dbReference>
<evidence type="ECO:0000313" key="2">
    <source>
        <dbReference type="EMBL" id="MFC3114081.1"/>
    </source>
</evidence>
<dbReference type="EMBL" id="JBHRTF010000001">
    <property type="protein sequence ID" value="MFC3114081.1"/>
    <property type="molecule type" value="Genomic_DNA"/>
</dbReference>
<dbReference type="InterPro" id="IPR029062">
    <property type="entry name" value="Class_I_gatase-like"/>
</dbReference>
<keyword evidence="2" id="KW-0315">Glutamine amidotransferase</keyword>
<sequence>MRIHSLQHVPFEDIGSMAEDFRRRGYSLTTSHWYSGDAAPAVTDFDALIVMGGPMGIYDEAIYPWLAAEKILIKNAIDAGKIVLGICLGAQLIADVLGGKVTRNAHKEIGWWPVTVQPTAQDHPIARILARYPEVFHWHGDTFALPPGALLLASSEACLNQAFSYGDRVYGFQFHLETTPDSAAALIENCGDDIDGSTYTQTAASLTASSERFAAINRAMSEVIAVIFGGELPAS</sequence>
<name>A0ABV7FBK9_9GAMM</name>
<dbReference type="InterPro" id="IPR017926">
    <property type="entry name" value="GATASE"/>
</dbReference>
<reference evidence="3" key="1">
    <citation type="journal article" date="2019" name="Int. J. Syst. Evol. Microbiol.">
        <title>The Global Catalogue of Microorganisms (GCM) 10K type strain sequencing project: providing services to taxonomists for standard genome sequencing and annotation.</title>
        <authorList>
            <consortium name="The Broad Institute Genomics Platform"/>
            <consortium name="The Broad Institute Genome Sequencing Center for Infectious Disease"/>
            <person name="Wu L."/>
            <person name="Ma J."/>
        </authorList>
    </citation>
    <scope>NUCLEOTIDE SEQUENCE [LARGE SCALE GENOMIC DNA]</scope>
    <source>
        <strain evidence="3">KCTC 52237</strain>
    </source>
</reference>
<dbReference type="PANTHER" id="PTHR42695">
    <property type="entry name" value="GLUTAMINE AMIDOTRANSFERASE YLR126C-RELATED"/>
    <property type="match status" value="1"/>
</dbReference>
<protein>
    <submittedName>
        <fullName evidence="2">Type 1 glutamine amidotransferase</fullName>
    </submittedName>
</protein>
<dbReference type="SUPFAM" id="SSF52317">
    <property type="entry name" value="Class I glutamine amidotransferase-like"/>
    <property type="match status" value="1"/>
</dbReference>
<feature type="domain" description="Glutamine amidotransferase" evidence="1">
    <location>
        <begin position="18"/>
        <end position="189"/>
    </location>
</feature>